<comment type="cofactor">
    <cofactor evidence="1">
        <name>FMN</name>
        <dbReference type="ChEBI" id="CHEBI:58210"/>
    </cofactor>
</comment>
<organism evidence="7 8">
    <name type="scientific">Finegoldia magna</name>
    <name type="common">Peptostreptococcus magnus</name>
    <dbReference type="NCBI Taxonomy" id="1260"/>
    <lineage>
        <taxon>Bacteria</taxon>
        <taxon>Bacillati</taxon>
        <taxon>Bacillota</taxon>
        <taxon>Tissierellia</taxon>
        <taxon>Tissierellales</taxon>
        <taxon>Peptoniphilaceae</taxon>
        <taxon>Finegoldia</taxon>
    </lineage>
</organism>
<dbReference type="PANTHER" id="PTHR43673">
    <property type="entry name" value="NAD(P)H NITROREDUCTASE YDGI-RELATED"/>
    <property type="match status" value="1"/>
</dbReference>
<evidence type="ECO:0000313" key="7">
    <source>
        <dbReference type="EMBL" id="OXZ27012.1"/>
    </source>
</evidence>
<evidence type="ECO:0000256" key="4">
    <source>
        <dbReference type="ARBA" id="ARBA00022643"/>
    </source>
</evidence>
<protein>
    <submittedName>
        <fullName evidence="7">NAD(P)H nitroreductase</fullName>
    </submittedName>
</protein>
<name>A0A233V3N6_FINMA</name>
<keyword evidence="4" id="KW-0288">FMN</keyword>
<feature type="domain" description="Nitroreductase" evidence="6">
    <location>
        <begin position="4"/>
        <end position="150"/>
    </location>
</feature>
<dbReference type="InterPro" id="IPR029479">
    <property type="entry name" value="Nitroreductase"/>
</dbReference>
<dbReference type="Pfam" id="PF00881">
    <property type="entry name" value="Nitroreductase"/>
    <property type="match status" value="1"/>
</dbReference>
<dbReference type="AlphaFoldDB" id="A0A233V3N6"/>
<accession>A0A233V3N6</accession>
<dbReference type="SUPFAM" id="SSF55469">
    <property type="entry name" value="FMN-dependent nitroreductase-like"/>
    <property type="match status" value="1"/>
</dbReference>
<dbReference type="PANTHER" id="PTHR43673:SF2">
    <property type="entry name" value="NITROREDUCTASE"/>
    <property type="match status" value="1"/>
</dbReference>
<evidence type="ECO:0000256" key="2">
    <source>
        <dbReference type="ARBA" id="ARBA00007118"/>
    </source>
</evidence>
<evidence type="ECO:0000256" key="3">
    <source>
        <dbReference type="ARBA" id="ARBA00022630"/>
    </source>
</evidence>
<keyword evidence="5" id="KW-0560">Oxidoreductase</keyword>
<dbReference type="EMBL" id="NDYC01000028">
    <property type="protein sequence ID" value="OXZ27012.1"/>
    <property type="molecule type" value="Genomic_DNA"/>
</dbReference>
<dbReference type="Gene3D" id="3.40.109.10">
    <property type="entry name" value="NADH Oxidase"/>
    <property type="match status" value="1"/>
</dbReference>
<dbReference type="RefSeq" id="WP_094205971.1">
    <property type="nucleotide sequence ID" value="NZ_NDYC01000028.1"/>
</dbReference>
<gene>
    <name evidence="7" type="ORF">B9N49_06140</name>
</gene>
<dbReference type="InterPro" id="IPR000415">
    <property type="entry name" value="Nitroreductase-like"/>
</dbReference>
<comment type="caution">
    <text evidence="7">The sequence shown here is derived from an EMBL/GenBank/DDBJ whole genome shotgun (WGS) entry which is preliminary data.</text>
</comment>
<dbReference type="GO" id="GO:0016491">
    <property type="term" value="F:oxidoreductase activity"/>
    <property type="evidence" value="ECO:0007669"/>
    <property type="project" value="UniProtKB-KW"/>
</dbReference>
<proteinExistence type="inferred from homology"/>
<keyword evidence="3" id="KW-0285">Flavoprotein</keyword>
<reference evidence="8" key="1">
    <citation type="submission" date="2017-04" db="EMBL/GenBank/DDBJ databases">
        <title>Finegoldia magna isolated from orthopedic joint implant-associated infections.</title>
        <authorList>
            <person name="Bjorklund S."/>
            <person name="Bruggemann H."/>
            <person name="Jensen A."/>
            <person name="Hellmark B."/>
            <person name="Soderquist B."/>
        </authorList>
    </citation>
    <scope>NUCLEOTIDE SEQUENCE [LARGE SCALE GENOMIC DNA]</scope>
    <source>
        <strain evidence="8">CCUG 54800</strain>
    </source>
</reference>
<evidence type="ECO:0000256" key="5">
    <source>
        <dbReference type="ARBA" id="ARBA00023002"/>
    </source>
</evidence>
<dbReference type="Proteomes" id="UP000215413">
    <property type="component" value="Unassembled WGS sequence"/>
</dbReference>
<evidence type="ECO:0000313" key="8">
    <source>
        <dbReference type="Proteomes" id="UP000215413"/>
    </source>
</evidence>
<sequence>MDIIKNRRSRRKFTSKKVSIEDMKKIVEAGTYAPTGMNKQDNIIVAISDDSTMENLLNSIRKHLNNENYNGFYNCKNMILILSPHDNRNRKFDCGCIMQNMMLKACELNVANVWINQFYDSYDSKHIRKFLESIDIDDDYEITCALALGHSEETPKIKPNKFKTKFI</sequence>
<evidence type="ECO:0000259" key="6">
    <source>
        <dbReference type="Pfam" id="PF00881"/>
    </source>
</evidence>
<evidence type="ECO:0000256" key="1">
    <source>
        <dbReference type="ARBA" id="ARBA00001917"/>
    </source>
</evidence>
<comment type="similarity">
    <text evidence="2">Belongs to the nitroreductase family.</text>
</comment>